<evidence type="ECO:0000256" key="4">
    <source>
        <dbReference type="SAM" id="SignalP"/>
    </source>
</evidence>
<protein>
    <submittedName>
        <fullName evidence="5">Sugar ABC transporter substrate-binding protein</fullName>
    </submittedName>
</protein>
<sequence length="409" mass="42989">MRFRSPLLAGALALALTACSGGGDDPEPFDGTLIMWADEDRYQAMRTFAEAYARHTRARIEVVVVEHEELRDSFLSAHEGGLGPDLLAGPHDWTGELVEAGAVVPVGIDPQEDADLFTPGALEAVTYDGQVHGVPYATENLALIRNTDLAPQEPSSIEEMVATGEGLVESGNAEQVLSVQQGQEGDAYHLHPFFTSAGGYLFGEDASGDPDPSELGVASPESVSAFESLAELGEDGSGVLERSTDADNTADLFISAAAPFLLTGPWNVPAIQEAGTPYEVGPIPGFEDGGPSRSLVGVQTFFVSSGAADPELAEHLAKTFLTEPELSVILHDADPRMPALDEALETVSEKDPDLEGFERAGENGIPMPAIPEMDAVWTPFGQAGADVIGGADPSTVLSEAEQAIVSEFD</sequence>
<accession>A0A918X5Q9</accession>
<dbReference type="PROSITE" id="PS51257">
    <property type="entry name" value="PROKAR_LIPOPROTEIN"/>
    <property type="match status" value="1"/>
</dbReference>
<dbReference type="SUPFAM" id="SSF53850">
    <property type="entry name" value="Periplasmic binding protein-like II"/>
    <property type="match status" value="1"/>
</dbReference>
<dbReference type="GO" id="GO:0055052">
    <property type="term" value="C:ATP-binding cassette (ABC) transporter complex, substrate-binding subunit-containing"/>
    <property type="evidence" value="ECO:0007669"/>
    <property type="project" value="TreeGrafter"/>
</dbReference>
<comment type="similarity">
    <text evidence="1">Belongs to the bacterial solute-binding protein 1 family.</text>
</comment>
<gene>
    <name evidence="5" type="ORF">GCM10007147_00690</name>
</gene>
<dbReference type="Gene3D" id="3.40.190.10">
    <property type="entry name" value="Periplasmic binding protein-like II"/>
    <property type="match status" value="2"/>
</dbReference>
<dbReference type="PANTHER" id="PTHR30061">
    <property type="entry name" value="MALTOSE-BINDING PERIPLASMIC PROTEIN"/>
    <property type="match status" value="1"/>
</dbReference>
<dbReference type="GO" id="GO:0042956">
    <property type="term" value="P:maltodextrin transmembrane transport"/>
    <property type="evidence" value="ECO:0007669"/>
    <property type="project" value="TreeGrafter"/>
</dbReference>
<dbReference type="RefSeq" id="WP_026115617.1">
    <property type="nucleotide sequence ID" value="NZ_BMXL01000001.1"/>
</dbReference>
<evidence type="ECO:0000313" key="6">
    <source>
        <dbReference type="Proteomes" id="UP000654947"/>
    </source>
</evidence>
<dbReference type="CDD" id="cd13586">
    <property type="entry name" value="PBP2_Maltose_binding_like"/>
    <property type="match status" value="1"/>
</dbReference>
<proteinExistence type="inferred from homology"/>
<feature type="signal peptide" evidence="4">
    <location>
        <begin position="1"/>
        <end position="20"/>
    </location>
</feature>
<name>A0A918X5Q9_9ACTN</name>
<dbReference type="PANTHER" id="PTHR30061:SF50">
    <property type="entry name" value="MALTOSE_MALTODEXTRIN-BINDING PERIPLASMIC PROTEIN"/>
    <property type="match status" value="1"/>
</dbReference>
<dbReference type="EMBL" id="BMXL01000001">
    <property type="protein sequence ID" value="GHD14545.1"/>
    <property type="molecule type" value="Genomic_DNA"/>
</dbReference>
<dbReference type="GO" id="GO:0015768">
    <property type="term" value="P:maltose transport"/>
    <property type="evidence" value="ECO:0007669"/>
    <property type="project" value="TreeGrafter"/>
</dbReference>
<evidence type="ECO:0000256" key="2">
    <source>
        <dbReference type="ARBA" id="ARBA00022448"/>
    </source>
</evidence>
<evidence type="ECO:0000313" key="5">
    <source>
        <dbReference type="EMBL" id="GHD14545.1"/>
    </source>
</evidence>
<dbReference type="GO" id="GO:1901982">
    <property type="term" value="F:maltose binding"/>
    <property type="evidence" value="ECO:0007669"/>
    <property type="project" value="TreeGrafter"/>
</dbReference>
<keyword evidence="2" id="KW-0813">Transport</keyword>
<reference evidence="5 6" key="1">
    <citation type="journal article" date="2014" name="Int. J. Syst. Evol. Microbiol.">
        <title>Complete genome sequence of Corynebacterium casei LMG S-19264T (=DSM 44701T), isolated from a smear-ripened cheese.</title>
        <authorList>
            <consortium name="US DOE Joint Genome Institute (JGI-PGF)"/>
            <person name="Walter F."/>
            <person name="Albersmeier A."/>
            <person name="Kalinowski J."/>
            <person name="Ruckert C."/>
        </authorList>
    </citation>
    <scope>NUCLEOTIDE SEQUENCE [LARGE SCALE GENOMIC DNA]</scope>
    <source>
        <strain evidence="5 6">KCTC 19473</strain>
    </source>
</reference>
<dbReference type="Pfam" id="PF13416">
    <property type="entry name" value="SBP_bac_8"/>
    <property type="match status" value="1"/>
</dbReference>
<dbReference type="InterPro" id="IPR006059">
    <property type="entry name" value="SBP"/>
</dbReference>
<evidence type="ECO:0000256" key="1">
    <source>
        <dbReference type="ARBA" id="ARBA00008520"/>
    </source>
</evidence>
<dbReference type="AlphaFoldDB" id="A0A918X5Q9"/>
<keyword evidence="3 4" id="KW-0732">Signal</keyword>
<comment type="caution">
    <text evidence="5">The sequence shown here is derived from an EMBL/GenBank/DDBJ whole genome shotgun (WGS) entry which is preliminary data.</text>
</comment>
<keyword evidence="6" id="KW-1185">Reference proteome</keyword>
<organism evidence="5 6">
    <name type="scientific">Nocardiopsis kunsanensis</name>
    <dbReference type="NCBI Taxonomy" id="141693"/>
    <lineage>
        <taxon>Bacteria</taxon>
        <taxon>Bacillati</taxon>
        <taxon>Actinomycetota</taxon>
        <taxon>Actinomycetes</taxon>
        <taxon>Streptosporangiales</taxon>
        <taxon>Nocardiopsidaceae</taxon>
        <taxon>Nocardiopsis</taxon>
    </lineage>
</organism>
<dbReference type="Proteomes" id="UP000654947">
    <property type="component" value="Unassembled WGS sequence"/>
</dbReference>
<evidence type="ECO:0000256" key="3">
    <source>
        <dbReference type="ARBA" id="ARBA00022729"/>
    </source>
</evidence>
<feature type="chain" id="PRO_5039410827" evidence="4">
    <location>
        <begin position="21"/>
        <end position="409"/>
    </location>
</feature>